<dbReference type="Gene3D" id="1.25.40.10">
    <property type="entry name" value="Tetratricopeptide repeat domain"/>
    <property type="match status" value="1"/>
</dbReference>
<evidence type="ECO:0000313" key="4">
    <source>
        <dbReference type="Proteomes" id="UP001612915"/>
    </source>
</evidence>
<sequence length="770" mass="80435">MPEPFAAVLRRLREARALTQEELAERAGLTVKAVGALERGERLRPYPHTVRALADALGADAAERGALVAAVPPRTGGRRPSAAASPAPTVTAGGRTPFLGRDAEAAHLTSLVTGGASGRVVTVTGPGGVGKTRLTTEVTLRLAGAPENPFPGGIVTVELATVREPDDVLPRLASALGVPENRAAPTVSALAPYLTGRRMLLVLDNLEQLLDAAPVIDRLVAACPDLVVLATSRAPLRIRAEHEMRLETLALPEAESVEAVTASAAVGLFLDRSAAAGAPLDVDAGNAAVLSRIATRLGGLPLALELAAASSRLLPPSALLARLERHAPGGGLRDLPDRQRTITATLDWSHDLLEPEEQDLFSQLAQFAGSFSLTAVEAVAGRDPLPALGGLLDQSLVTRAATIAGEPRFRLLEPVRQYATARAPAPPGVRSKLAEHFRTVALDGRRDLRGAEVTTALDGLEADQANLLAAYRHHLSVGRFGEAADVLWGSWLYLAIRGHALEGLAWTAGLDEDVPPQARAQAAVARSGLLWVTGDIAGMRALADEAVTLARALDDPATGAEAGILAGSAAVFDGEPAAAGPLLERALVDADRAGDRWATAHALIAQGQVGLVTGDLDGARERLVEAERRARAIGNAFTLATALNVRATLTAVEGDHRTTAVLLSESTELSVRGRLNWTLGYSIPGLAAVAAQLDELETAAELFGASASLSADHAVDETFPASRDLSAGGLARVRDRLDEQTFRRHWDAGRLASNSQIAARAAELMQRARG</sequence>
<dbReference type="RefSeq" id="WP_398273423.1">
    <property type="nucleotide sequence ID" value="NZ_JBITLV010000001.1"/>
</dbReference>
<organism evidence="3 4">
    <name type="scientific">Spongisporangium articulatum</name>
    <dbReference type="NCBI Taxonomy" id="3362603"/>
    <lineage>
        <taxon>Bacteria</taxon>
        <taxon>Bacillati</taxon>
        <taxon>Actinomycetota</taxon>
        <taxon>Actinomycetes</taxon>
        <taxon>Kineosporiales</taxon>
        <taxon>Kineosporiaceae</taxon>
        <taxon>Spongisporangium</taxon>
    </lineage>
</organism>
<dbReference type="InterPro" id="IPR011990">
    <property type="entry name" value="TPR-like_helical_dom_sf"/>
</dbReference>
<dbReference type="CDD" id="cd00093">
    <property type="entry name" value="HTH_XRE"/>
    <property type="match status" value="1"/>
</dbReference>
<dbReference type="Gene3D" id="1.10.260.40">
    <property type="entry name" value="lambda repressor-like DNA-binding domains"/>
    <property type="match status" value="1"/>
</dbReference>
<evidence type="ECO:0000256" key="1">
    <source>
        <dbReference type="SAM" id="MobiDB-lite"/>
    </source>
</evidence>
<dbReference type="Proteomes" id="UP001612915">
    <property type="component" value="Unassembled WGS sequence"/>
</dbReference>
<dbReference type="EMBL" id="JBITLV010000001">
    <property type="protein sequence ID" value="MFI7585482.1"/>
    <property type="molecule type" value="Genomic_DNA"/>
</dbReference>
<reference evidence="3 4" key="1">
    <citation type="submission" date="2024-10" db="EMBL/GenBank/DDBJ databases">
        <title>The Natural Products Discovery Center: Release of the First 8490 Sequenced Strains for Exploring Actinobacteria Biosynthetic Diversity.</title>
        <authorList>
            <person name="Kalkreuter E."/>
            <person name="Kautsar S.A."/>
            <person name="Yang D."/>
            <person name="Bader C.D."/>
            <person name="Teijaro C.N."/>
            <person name="Fluegel L."/>
            <person name="Davis C.M."/>
            <person name="Simpson J.R."/>
            <person name="Lauterbach L."/>
            <person name="Steele A.D."/>
            <person name="Gui C."/>
            <person name="Meng S."/>
            <person name="Li G."/>
            <person name="Viehrig K."/>
            <person name="Ye F."/>
            <person name="Su P."/>
            <person name="Kiefer A.F."/>
            <person name="Nichols A."/>
            <person name="Cepeda A.J."/>
            <person name="Yan W."/>
            <person name="Fan B."/>
            <person name="Jiang Y."/>
            <person name="Adhikari A."/>
            <person name="Zheng C.-J."/>
            <person name="Schuster L."/>
            <person name="Cowan T.M."/>
            <person name="Smanski M.J."/>
            <person name="Chevrette M.G."/>
            <person name="De Carvalho L.P.S."/>
            <person name="Shen B."/>
        </authorList>
    </citation>
    <scope>NUCLEOTIDE SEQUENCE [LARGE SCALE GENOMIC DNA]</scope>
    <source>
        <strain evidence="3 4">NPDC049639</strain>
    </source>
</reference>
<proteinExistence type="predicted"/>
<feature type="region of interest" description="Disordered" evidence="1">
    <location>
        <begin position="72"/>
        <end position="92"/>
    </location>
</feature>
<keyword evidence="4" id="KW-1185">Reference proteome</keyword>
<dbReference type="SUPFAM" id="SSF47413">
    <property type="entry name" value="lambda repressor-like DNA-binding domains"/>
    <property type="match status" value="1"/>
</dbReference>
<dbReference type="Pfam" id="PF25872">
    <property type="entry name" value="HTH_77"/>
    <property type="match status" value="1"/>
</dbReference>
<dbReference type="PANTHER" id="PTHR47691:SF3">
    <property type="entry name" value="HTH-TYPE TRANSCRIPTIONAL REGULATOR RV0890C-RELATED"/>
    <property type="match status" value="1"/>
</dbReference>
<dbReference type="Pfam" id="PF13560">
    <property type="entry name" value="HTH_31"/>
    <property type="match status" value="1"/>
</dbReference>
<dbReference type="PANTHER" id="PTHR47691">
    <property type="entry name" value="REGULATOR-RELATED"/>
    <property type="match status" value="1"/>
</dbReference>
<dbReference type="InterPro" id="IPR049945">
    <property type="entry name" value="AAA_22"/>
</dbReference>
<gene>
    <name evidence="3" type="ORF">ACIB24_00230</name>
</gene>
<dbReference type="InterPro" id="IPR001387">
    <property type="entry name" value="Cro/C1-type_HTH"/>
</dbReference>
<dbReference type="SMART" id="SM00530">
    <property type="entry name" value="HTH_XRE"/>
    <property type="match status" value="1"/>
</dbReference>
<keyword evidence="3" id="KW-0547">Nucleotide-binding</keyword>
<evidence type="ECO:0000313" key="3">
    <source>
        <dbReference type="EMBL" id="MFI7585482.1"/>
    </source>
</evidence>
<dbReference type="PRINTS" id="PR00364">
    <property type="entry name" value="DISEASERSIST"/>
</dbReference>
<dbReference type="SUPFAM" id="SSF48452">
    <property type="entry name" value="TPR-like"/>
    <property type="match status" value="1"/>
</dbReference>
<dbReference type="InterPro" id="IPR010982">
    <property type="entry name" value="Lambda_DNA-bd_dom_sf"/>
</dbReference>
<dbReference type="Pfam" id="PF13401">
    <property type="entry name" value="AAA_22"/>
    <property type="match status" value="1"/>
</dbReference>
<accession>A0ABW8AIL1</accession>
<dbReference type="InterPro" id="IPR058852">
    <property type="entry name" value="HTH_77"/>
</dbReference>
<comment type="caution">
    <text evidence="3">The sequence shown here is derived from an EMBL/GenBank/DDBJ whole genome shotgun (WGS) entry which is preliminary data.</text>
</comment>
<protein>
    <submittedName>
        <fullName evidence="3">ATP-binding protein</fullName>
    </submittedName>
</protein>
<dbReference type="GO" id="GO:0005524">
    <property type="term" value="F:ATP binding"/>
    <property type="evidence" value="ECO:0007669"/>
    <property type="project" value="UniProtKB-KW"/>
</dbReference>
<keyword evidence="3" id="KW-0067">ATP-binding</keyword>
<dbReference type="SUPFAM" id="SSF52540">
    <property type="entry name" value="P-loop containing nucleoside triphosphate hydrolases"/>
    <property type="match status" value="1"/>
</dbReference>
<feature type="domain" description="HTH cro/C1-type" evidence="2">
    <location>
        <begin position="9"/>
        <end position="64"/>
    </location>
</feature>
<name>A0ABW8AIL1_9ACTN</name>
<dbReference type="Gene3D" id="3.40.50.300">
    <property type="entry name" value="P-loop containing nucleotide triphosphate hydrolases"/>
    <property type="match status" value="1"/>
</dbReference>
<evidence type="ECO:0000259" key="2">
    <source>
        <dbReference type="PROSITE" id="PS50943"/>
    </source>
</evidence>
<dbReference type="PROSITE" id="PS50943">
    <property type="entry name" value="HTH_CROC1"/>
    <property type="match status" value="1"/>
</dbReference>
<feature type="compositionally biased region" description="Low complexity" evidence="1">
    <location>
        <begin position="78"/>
        <end position="92"/>
    </location>
</feature>
<dbReference type="InterPro" id="IPR027417">
    <property type="entry name" value="P-loop_NTPase"/>
</dbReference>